<gene>
    <name evidence="2" type="ORF">KI387_031010</name>
</gene>
<feature type="non-terminal residue" evidence="2">
    <location>
        <position position="1"/>
    </location>
</feature>
<accession>A0AA38CMM1</accession>
<dbReference type="EMBL" id="JAHRHJ020000010">
    <property type="protein sequence ID" value="KAH9299328.1"/>
    <property type="molecule type" value="Genomic_DNA"/>
</dbReference>
<evidence type="ECO:0000313" key="2">
    <source>
        <dbReference type="EMBL" id="KAH9299328.1"/>
    </source>
</evidence>
<evidence type="ECO:0000313" key="3">
    <source>
        <dbReference type="Proteomes" id="UP000824469"/>
    </source>
</evidence>
<protein>
    <submittedName>
        <fullName evidence="2">Uncharacterized protein</fullName>
    </submittedName>
</protein>
<evidence type="ECO:0000256" key="1">
    <source>
        <dbReference type="SAM" id="MobiDB-lite"/>
    </source>
</evidence>
<reference evidence="2 3" key="1">
    <citation type="journal article" date="2021" name="Nat. Plants">
        <title>The Taxus genome provides insights into paclitaxel biosynthesis.</title>
        <authorList>
            <person name="Xiong X."/>
            <person name="Gou J."/>
            <person name="Liao Q."/>
            <person name="Li Y."/>
            <person name="Zhou Q."/>
            <person name="Bi G."/>
            <person name="Li C."/>
            <person name="Du R."/>
            <person name="Wang X."/>
            <person name="Sun T."/>
            <person name="Guo L."/>
            <person name="Liang H."/>
            <person name="Lu P."/>
            <person name="Wu Y."/>
            <person name="Zhang Z."/>
            <person name="Ro D.K."/>
            <person name="Shang Y."/>
            <person name="Huang S."/>
            <person name="Yan J."/>
        </authorList>
    </citation>
    <scope>NUCLEOTIDE SEQUENCE [LARGE SCALE GENOMIC DNA]</scope>
    <source>
        <strain evidence="2">Ta-2019</strain>
    </source>
</reference>
<feature type="region of interest" description="Disordered" evidence="1">
    <location>
        <begin position="48"/>
        <end position="68"/>
    </location>
</feature>
<proteinExistence type="predicted"/>
<dbReference type="AlphaFoldDB" id="A0AA38CMM1"/>
<organism evidence="2 3">
    <name type="scientific">Taxus chinensis</name>
    <name type="common">Chinese yew</name>
    <name type="synonym">Taxus wallichiana var. chinensis</name>
    <dbReference type="NCBI Taxonomy" id="29808"/>
    <lineage>
        <taxon>Eukaryota</taxon>
        <taxon>Viridiplantae</taxon>
        <taxon>Streptophyta</taxon>
        <taxon>Embryophyta</taxon>
        <taxon>Tracheophyta</taxon>
        <taxon>Spermatophyta</taxon>
        <taxon>Pinopsida</taxon>
        <taxon>Pinidae</taxon>
        <taxon>Conifers II</taxon>
        <taxon>Cupressales</taxon>
        <taxon>Taxaceae</taxon>
        <taxon>Taxus</taxon>
    </lineage>
</organism>
<sequence length="142" mass="16146">PSYLDENLKFPKMLQEVNFTVRKSRNSLVEEITNLKECIDCASLRRRSRDKFSPSQGNQNERVHLHSMNGNGRYSFPIPNAEMQTTKYTGLALSAKVFFESSKSSIVPLSKEDYMREIHIINEDTNASGTSQNKKKKSIGGK</sequence>
<keyword evidence="3" id="KW-1185">Reference proteome</keyword>
<comment type="caution">
    <text evidence="2">The sequence shown here is derived from an EMBL/GenBank/DDBJ whole genome shotgun (WGS) entry which is preliminary data.</text>
</comment>
<dbReference type="Proteomes" id="UP000824469">
    <property type="component" value="Unassembled WGS sequence"/>
</dbReference>
<name>A0AA38CMM1_TAXCH</name>
<feature type="non-terminal residue" evidence="2">
    <location>
        <position position="142"/>
    </location>
</feature>